<dbReference type="Proteomes" id="UP000183208">
    <property type="component" value="Unassembled WGS sequence"/>
</dbReference>
<dbReference type="Gene3D" id="1.10.10.10">
    <property type="entry name" value="Winged helix-like DNA-binding domain superfamily/Winged helix DNA-binding domain"/>
    <property type="match status" value="1"/>
</dbReference>
<dbReference type="Gene3D" id="1.20.120.530">
    <property type="entry name" value="GntR ligand-binding domain-like"/>
    <property type="match status" value="1"/>
</dbReference>
<dbReference type="InterPro" id="IPR011711">
    <property type="entry name" value="GntR_C"/>
</dbReference>
<dbReference type="PANTHER" id="PTHR43537:SF51">
    <property type="entry name" value="HTH-TYPE TRANSCRIPTIONAL REGULATOR LGOR-RELATED"/>
    <property type="match status" value="1"/>
</dbReference>
<dbReference type="SMART" id="SM00345">
    <property type="entry name" value="HTH_GNTR"/>
    <property type="match status" value="1"/>
</dbReference>
<reference evidence="5 6" key="1">
    <citation type="submission" date="2016-10" db="EMBL/GenBank/DDBJ databases">
        <authorList>
            <person name="de Groot N.N."/>
        </authorList>
    </citation>
    <scope>NUCLEOTIDE SEQUENCE [LARGE SCALE GENOMIC DNA]</scope>
    <source>
        <strain evidence="5 6">GAS522</strain>
    </source>
</reference>
<evidence type="ECO:0000259" key="4">
    <source>
        <dbReference type="PROSITE" id="PS50949"/>
    </source>
</evidence>
<feature type="domain" description="HTH gntR-type" evidence="4">
    <location>
        <begin position="21"/>
        <end position="89"/>
    </location>
</feature>
<dbReference type="InterPro" id="IPR008920">
    <property type="entry name" value="TF_FadR/GntR_C"/>
</dbReference>
<evidence type="ECO:0000256" key="3">
    <source>
        <dbReference type="ARBA" id="ARBA00023163"/>
    </source>
</evidence>
<dbReference type="EMBL" id="FNTI01000001">
    <property type="protein sequence ID" value="SEC73978.1"/>
    <property type="molecule type" value="Genomic_DNA"/>
</dbReference>
<proteinExistence type="predicted"/>
<dbReference type="InterPro" id="IPR036390">
    <property type="entry name" value="WH_DNA-bd_sf"/>
</dbReference>
<protein>
    <submittedName>
        <fullName evidence="5">Transcriptional regulator, GntR family</fullName>
    </submittedName>
</protein>
<dbReference type="Pfam" id="PF00392">
    <property type="entry name" value="GntR"/>
    <property type="match status" value="1"/>
</dbReference>
<keyword evidence="2" id="KW-0238">DNA-binding</keyword>
<name>A0A1M6W031_9BRAD</name>
<evidence type="ECO:0000256" key="1">
    <source>
        <dbReference type="ARBA" id="ARBA00023015"/>
    </source>
</evidence>
<evidence type="ECO:0000313" key="5">
    <source>
        <dbReference type="EMBL" id="SEC73978.1"/>
    </source>
</evidence>
<dbReference type="GO" id="GO:0003700">
    <property type="term" value="F:DNA-binding transcription factor activity"/>
    <property type="evidence" value="ECO:0007669"/>
    <property type="project" value="InterPro"/>
</dbReference>
<dbReference type="SMART" id="SM00895">
    <property type="entry name" value="FCD"/>
    <property type="match status" value="1"/>
</dbReference>
<dbReference type="Pfam" id="PF07729">
    <property type="entry name" value="FCD"/>
    <property type="match status" value="1"/>
</dbReference>
<dbReference type="OrthoDB" id="9812645at2"/>
<dbReference type="SUPFAM" id="SSF46785">
    <property type="entry name" value="Winged helix' DNA-binding domain"/>
    <property type="match status" value="1"/>
</dbReference>
<evidence type="ECO:0000256" key="2">
    <source>
        <dbReference type="ARBA" id="ARBA00023125"/>
    </source>
</evidence>
<dbReference type="InterPro" id="IPR000524">
    <property type="entry name" value="Tscrpt_reg_HTH_GntR"/>
</dbReference>
<keyword evidence="3" id="KW-0804">Transcription</keyword>
<gene>
    <name evidence="5" type="ORF">SAMN05444171_2150</name>
</gene>
<accession>A0A1M6W031</accession>
<dbReference type="GO" id="GO:0003677">
    <property type="term" value="F:DNA binding"/>
    <property type="evidence" value="ECO:0007669"/>
    <property type="project" value="UniProtKB-KW"/>
</dbReference>
<dbReference type="AlphaFoldDB" id="A0A1M6W031"/>
<dbReference type="PROSITE" id="PS50949">
    <property type="entry name" value="HTH_GNTR"/>
    <property type="match status" value="1"/>
</dbReference>
<dbReference type="PRINTS" id="PR00035">
    <property type="entry name" value="HTHGNTR"/>
</dbReference>
<keyword evidence="1" id="KW-0805">Transcription regulation</keyword>
<dbReference type="PANTHER" id="PTHR43537">
    <property type="entry name" value="TRANSCRIPTIONAL REGULATOR, GNTR FAMILY"/>
    <property type="match status" value="1"/>
</dbReference>
<sequence>MPLAKTQFIEPDLAYVTKSEQRSESVETNELLAFIAQHELAEGDKLPPERELASELGISRRALRHLLTRMELDGHIWRGRRNGTFLGRRTVGPISIDQRIVRGSPASVLETRLVVEPSMTAIAALKASEADLLNIETCMRRTTEVKNDEDWIKWDGAFHLAIAKATRNDVLVSLVTAFNEARSSGDWQALRLATITPEKRRKTIAHHRTICDMLRKRSADDASRAMRDHLLNTQRNLFE</sequence>
<organism evidence="5 6">
    <name type="scientific">Bradyrhizobium lablabi</name>
    <dbReference type="NCBI Taxonomy" id="722472"/>
    <lineage>
        <taxon>Bacteria</taxon>
        <taxon>Pseudomonadati</taxon>
        <taxon>Pseudomonadota</taxon>
        <taxon>Alphaproteobacteria</taxon>
        <taxon>Hyphomicrobiales</taxon>
        <taxon>Nitrobacteraceae</taxon>
        <taxon>Bradyrhizobium</taxon>
    </lineage>
</organism>
<dbReference type="SUPFAM" id="SSF48008">
    <property type="entry name" value="GntR ligand-binding domain-like"/>
    <property type="match status" value="1"/>
</dbReference>
<dbReference type="InterPro" id="IPR036388">
    <property type="entry name" value="WH-like_DNA-bd_sf"/>
</dbReference>
<evidence type="ECO:0000313" key="6">
    <source>
        <dbReference type="Proteomes" id="UP000183208"/>
    </source>
</evidence>